<name>A0A7I4YE75_HAECO</name>
<evidence type="ECO:0000313" key="2">
    <source>
        <dbReference type="Proteomes" id="UP000025227"/>
    </source>
</evidence>
<protein>
    <submittedName>
        <fullName evidence="3">Integrase catalytic domain-containing protein</fullName>
    </submittedName>
</protein>
<accession>A0A7I4YE75</accession>
<dbReference type="InterPro" id="IPR050951">
    <property type="entry name" value="Retrovirus_Pol_polyprotein"/>
</dbReference>
<dbReference type="PANTHER" id="PTHR37984:SF5">
    <property type="entry name" value="PROTEIN NYNRIN-LIKE"/>
    <property type="match status" value="1"/>
</dbReference>
<dbReference type="PROSITE" id="PS50994">
    <property type="entry name" value="INTEGRASE"/>
    <property type="match status" value="1"/>
</dbReference>
<dbReference type="PANTHER" id="PTHR37984">
    <property type="entry name" value="PROTEIN CBG26694"/>
    <property type="match status" value="1"/>
</dbReference>
<dbReference type="GO" id="GO:0015074">
    <property type="term" value="P:DNA integration"/>
    <property type="evidence" value="ECO:0007669"/>
    <property type="project" value="InterPro"/>
</dbReference>
<dbReference type="AlphaFoldDB" id="A0A7I4YE75"/>
<sequence length="287" mass="32605">MSSTATSCAIRELRRLFAQSGNPQTLVKDDGKQFTSTEFNDFCSQSGIRHNKSPSFHPQSNGQAERFVDTFKRSFKKMKENLPATEALQKCVLNYRGTPCLSAPGAKSPAELFLGRQTRTKLSLLKPSVITNYSNRNRKMEEQYNRHHGARQKKFNIGDSVWVRTIVSRHQNKRLVNWYNSAETSSTTFRSMDKSGRDMPTSYVYALAIIQILQRDQQNSSSCPVADVEVIPRNGRSNLDDANQYGRSTAPTINRQLHNDNYSRVAGHRRRTPNQITTPLRAIDGWS</sequence>
<evidence type="ECO:0000259" key="1">
    <source>
        <dbReference type="PROSITE" id="PS50994"/>
    </source>
</evidence>
<evidence type="ECO:0000313" key="3">
    <source>
        <dbReference type="WBParaSite" id="HCON_00080940-00001"/>
    </source>
</evidence>
<dbReference type="InterPro" id="IPR001584">
    <property type="entry name" value="Integrase_cat-core"/>
</dbReference>
<dbReference type="OrthoDB" id="7764370at2759"/>
<dbReference type="Gene3D" id="3.30.420.10">
    <property type="entry name" value="Ribonuclease H-like superfamily/Ribonuclease H"/>
    <property type="match status" value="1"/>
</dbReference>
<dbReference type="InterPro" id="IPR036397">
    <property type="entry name" value="RNaseH_sf"/>
</dbReference>
<reference evidence="3" key="1">
    <citation type="submission" date="2020-12" db="UniProtKB">
        <authorList>
            <consortium name="WormBaseParasite"/>
        </authorList>
    </citation>
    <scope>IDENTIFICATION</scope>
    <source>
        <strain evidence="3">MHco3</strain>
    </source>
</reference>
<proteinExistence type="predicted"/>
<dbReference type="Proteomes" id="UP000025227">
    <property type="component" value="Unplaced"/>
</dbReference>
<dbReference type="SUPFAM" id="SSF53098">
    <property type="entry name" value="Ribonuclease H-like"/>
    <property type="match status" value="1"/>
</dbReference>
<dbReference type="InterPro" id="IPR012337">
    <property type="entry name" value="RNaseH-like_sf"/>
</dbReference>
<dbReference type="GO" id="GO:0003676">
    <property type="term" value="F:nucleic acid binding"/>
    <property type="evidence" value="ECO:0007669"/>
    <property type="project" value="InterPro"/>
</dbReference>
<organism evidence="2 3">
    <name type="scientific">Haemonchus contortus</name>
    <name type="common">Barber pole worm</name>
    <dbReference type="NCBI Taxonomy" id="6289"/>
    <lineage>
        <taxon>Eukaryota</taxon>
        <taxon>Metazoa</taxon>
        <taxon>Ecdysozoa</taxon>
        <taxon>Nematoda</taxon>
        <taxon>Chromadorea</taxon>
        <taxon>Rhabditida</taxon>
        <taxon>Rhabditina</taxon>
        <taxon>Rhabditomorpha</taxon>
        <taxon>Strongyloidea</taxon>
        <taxon>Trichostrongylidae</taxon>
        <taxon>Haemonchus</taxon>
    </lineage>
</organism>
<feature type="domain" description="Integrase catalytic" evidence="1">
    <location>
        <begin position="1"/>
        <end position="117"/>
    </location>
</feature>
<keyword evidence="2" id="KW-1185">Reference proteome</keyword>
<dbReference type="WBParaSite" id="HCON_00080940-00001">
    <property type="protein sequence ID" value="HCON_00080940-00001"/>
    <property type="gene ID" value="HCON_00080940"/>
</dbReference>